<evidence type="ECO:0000313" key="3">
    <source>
        <dbReference type="EMBL" id="CAM08229.1"/>
    </source>
</evidence>
<dbReference type="EMBL" id="AL157959">
    <property type="protein sequence ID" value="CAM08229.1"/>
    <property type="molecule type" value="Genomic_DNA"/>
</dbReference>
<dbReference type="HOGENOM" id="CLU_079653_3_1_4"/>
<dbReference type="PANTHER" id="PTHR12901">
    <property type="entry name" value="SPERM PROTEIN HOMOLOG"/>
    <property type="match status" value="1"/>
</dbReference>
<evidence type="ECO:0000256" key="1">
    <source>
        <dbReference type="ARBA" id="ARBA00008918"/>
    </source>
</evidence>
<evidence type="ECO:0000313" key="4">
    <source>
        <dbReference type="Proteomes" id="UP000000626"/>
    </source>
</evidence>
<dbReference type="InterPro" id="IPR023393">
    <property type="entry name" value="START-like_dom_sf"/>
</dbReference>
<dbReference type="InterPro" id="IPR005031">
    <property type="entry name" value="COQ10_START"/>
</dbReference>
<dbReference type="Pfam" id="PF03364">
    <property type="entry name" value="Polyketide_cyc"/>
    <property type="match status" value="1"/>
</dbReference>
<dbReference type="EnsemblBacteria" id="CAM08229">
    <property type="protein sequence ID" value="CAM08229"/>
    <property type="gene ID" value="NMA1006"/>
</dbReference>
<dbReference type="KEGG" id="nma:NMA1006"/>
<dbReference type="SUPFAM" id="SSF55961">
    <property type="entry name" value="Bet v1-like"/>
    <property type="match status" value="1"/>
</dbReference>
<reference evidence="3 4" key="1">
    <citation type="journal article" date="2000" name="Nature">
        <title>Complete DNA sequence of a serogroup A strain of Neisseria meningitidis Z2491.</title>
        <authorList>
            <person name="Parkhill J."/>
            <person name="Achtman M."/>
            <person name="James K.D."/>
            <person name="Bentley S.D."/>
            <person name="Churcher C."/>
            <person name="Klee S.R."/>
            <person name="Morelli G."/>
            <person name="Basham D."/>
            <person name="Brown D."/>
            <person name="Chillingworth T."/>
            <person name="Davies R.M."/>
            <person name="Davis P."/>
            <person name="Devlin K."/>
            <person name="Feltwell T."/>
            <person name="Hamlin N."/>
            <person name="Holroyd S."/>
            <person name="Jagels K."/>
            <person name="Leather S."/>
            <person name="Moule S."/>
            <person name="Mungall K."/>
            <person name="Quail M.A."/>
            <person name="Rajandream M.A."/>
            <person name="Rutherford K.M."/>
            <person name="Simmonds M."/>
            <person name="Skelton J."/>
            <person name="Whitehead S."/>
            <person name="Spratt B.G."/>
            <person name="Barrell B.G."/>
        </authorList>
    </citation>
    <scope>NUCLEOTIDE SEQUENCE [LARGE SCALE GENOMIC DNA]</scope>
    <source>
        <strain evidence="4">DSM 15465 / Z2491</strain>
    </source>
</reference>
<dbReference type="Gene3D" id="3.30.530.20">
    <property type="match status" value="1"/>
</dbReference>
<evidence type="ECO:0000259" key="2">
    <source>
        <dbReference type="Pfam" id="PF03364"/>
    </source>
</evidence>
<organism evidence="3 4">
    <name type="scientific">Neisseria meningitidis serogroup A / serotype 4A (strain DSM 15465 / Z2491)</name>
    <dbReference type="NCBI Taxonomy" id="122587"/>
    <lineage>
        <taxon>Bacteria</taxon>
        <taxon>Pseudomonadati</taxon>
        <taxon>Pseudomonadota</taxon>
        <taxon>Betaproteobacteria</taxon>
        <taxon>Neisseriales</taxon>
        <taxon>Neisseriaceae</taxon>
        <taxon>Neisseria</taxon>
    </lineage>
</organism>
<protein>
    <recommendedName>
        <fullName evidence="2">Coenzyme Q-binding protein COQ10 START domain-containing protein</fullName>
    </recommendedName>
</protein>
<dbReference type="PANTHER" id="PTHR12901:SF10">
    <property type="entry name" value="COENZYME Q-BINDING PROTEIN COQ10, MITOCHONDRIAL"/>
    <property type="match status" value="1"/>
</dbReference>
<dbReference type="GO" id="GO:0048039">
    <property type="term" value="F:ubiquinone binding"/>
    <property type="evidence" value="ECO:0007669"/>
    <property type="project" value="InterPro"/>
</dbReference>
<dbReference type="GO" id="GO:0045333">
    <property type="term" value="P:cellular respiration"/>
    <property type="evidence" value="ECO:0007669"/>
    <property type="project" value="InterPro"/>
</dbReference>
<proteinExistence type="inferred from homology"/>
<dbReference type="Proteomes" id="UP000000626">
    <property type="component" value="Chromosome"/>
</dbReference>
<gene>
    <name evidence="3" type="ordered locus">NMA1006</name>
</gene>
<dbReference type="InterPro" id="IPR044996">
    <property type="entry name" value="COQ10-like"/>
</dbReference>
<dbReference type="CDD" id="cd07813">
    <property type="entry name" value="COQ10p_like"/>
    <property type="match status" value="1"/>
</dbReference>
<comment type="similarity">
    <text evidence="1">Belongs to the ribosome association toxin RatA family.</text>
</comment>
<feature type="domain" description="Coenzyme Q-binding protein COQ10 START" evidence="2">
    <location>
        <begin position="18"/>
        <end position="138"/>
    </location>
</feature>
<sequence>MVMPVKKVEKNILVLHGADKMFELVDKVEDYPNFLPWYSKTEVIGRNGNELKARLFMDYMHVRQSFATHNRNIPGREIRMELLEGPFKTLRGTWKFIDLGDDMCKIEFNLEYDFSNAVLSALISPVFNHLSATLVEAFVKEADRRYA</sequence>
<name>A0A0U1RIA9_NEIMA</name>
<accession>A0A0U1RIA9</accession>
<dbReference type="FunFam" id="3.30.530.20:FF:000065">
    <property type="entry name" value="Ribosome association toxin RatA"/>
    <property type="match status" value="1"/>
</dbReference>
<dbReference type="AlphaFoldDB" id="A0A0U1RIA9"/>